<evidence type="ECO:0000313" key="2">
    <source>
        <dbReference type="EMBL" id="GAA4465440.1"/>
    </source>
</evidence>
<evidence type="ECO:0000256" key="1">
    <source>
        <dbReference type="SAM" id="SignalP"/>
    </source>
</evidence>
<dbReference type="RefSeq" id="WP_345081745.1">
    <property type="nucleotide sequence ID" value="NZ_BAABFA010000010.1"/>
</dbReference>
<keyword evidence="3" id="KW-1185">Reference proteome</keyword>
<dbReference type="EMBL" id="BAABFA010000010">
    <property type="protein sequence ID" value="GAA4465440.1"/>
    <property type="molecule type" value="Genomic_DNA"/>
</dbReference>
<feature type="signal peptide" evidence="1">
    <location>
        <begin position="1"/>
        <end position="23"/>
    </location>
</feature>
<reference evidence="3" key="1">
    <citation type="journal article" date="2019" name="Int. J. Syst. Evol. Microbiol.">
        <title>The Global Catalogue of Microorganisms (GCM) 10K type strain sequencing project: providing services to taxonomists for standard genome sequencing and annotation.</title>
        <authorList>
            <consortium name="The Broad Institute Genomics Platform"/>
            <consortium name="The Broad Institute Genome Sequencing Center for Infectious Disease"/>
            <person name="Wu L."/>
            <person name="Ma J."/>
        </authorList>
    </citation>
    <scope>NUCLEOTIDE SEQUENCE [LARGE SCALE GENOMIC DNA]</scope>
    <source>
        <strain evidence="3">JCM 32105</strain>
    </source>
</reference>
<sequence length="184" mass="20735">MMKQVFISALLFLSATCVGQNRADSVYIANNSAPLNKAYNMYAAVNHWKTYKDDWGYTVSFPMGITDGGTTASGIHYYDGNEIAVESSCVDKPAMLKEELKKWYNSIVKDINPKAYDVMSKELTDNSFLIVTKYKDGSGINYEKCITGKRCLFKLSFSIDYHNLKRLSEKDADVIIHLFTASTK</sequence>
<proteinExistence type="predicted"/>
<accession>A0ABP8NGF5</accession>
<evidence type="ECO:0000313" key="3">
    <source>
        <dbReference type="Proteomes" id="UP001500067"/>
    </source>
</evidence>
<feature type="chain" id="PRO_5045631655" evidence="1">
    <location>
        <begin position="24"/>
        <end position="184"/>
    </location>
</feature>
<keyword evidence="1" id="KW-0732">Signal</keyword>
<organism evidence="2 3">
    <name type="scientific">Nemorincola caseinilytica</name>
    <dbReference type="NCBI Taxonomy" id="2054315"/>
    <lineage>
        <taxon>Bacteria</taxon>
        <taxon>Pseudomonadati</taxon>
        <taxon>Bacteroidota</taxon>
        <taxon>Chitinophagia</taxon>
        <taxon>Chitinophagales</taxon>
        <taxon>Chitinophagaceae</taxon>
        <taxon>Nemorincola</taxon>
    </lineage>
</organism>
<gene>
    <name evidence="2" type="ORF">GCM10023093_17620</name>
</gene>
<name>A0ABP8NGF5_9BACT</name>
<comment type="caution">
    <text evidence="2">The sequence shown here is derived from an EMBL/GenBank/DDBJ whole genome shotgun (WGS) entry which is preliminary data.</text>
</comment>
<protein>
    <submittedName>
        <fullName evidence="2">Uncharacterized protein</fullName>
    </submittedName>
</protein>
<dbReference type="Proteomes" id="UP001500067">
    <property type="component" value="Unassembled WGS sequence"/>
</dbReference>